<reference evidence="8" key="1">
    <citation type="journal article" date="2015" name="PeerJ">
        <title>First genomic representation of candidate bacterial phylum KSB3 points to enhanced environmental sensing as a trigger of wastewater bulking.</title>
        <authorList>
            <person name="Sekiguchi Y."/>
            <person name="Ohashi A."/>
            <person name="Parks D.H."/>
            <person name="Yamauchi T."/>
            <person name="Tyson G.W."/>
            <person name="Hugenholtz P."/>
        </authorList>
    </citation>
    <scope>NUCLEOTIDE SEQUENCE [LARGE SCALE GENOMIC DNA]</scope>
</reference>
<dbReference type="HOGENOM" id="CLU_273827_0_0_0"/>
<dbReference type="SUPFAM" id="SSF55785">
    <property type="entry name" value="PYP-like sensor domain (PAS domain)"/>
    <property type="match status" value="1"/>
</dbReference>
<dbReference type="SMART" id="SM00065">
    <property type="entry name" value="GAF"/>
    <property type="match status" value="4"/>
</dbReference>
<evidence type="ECO:0000256" key="3">
    <source>
        <dbReference type="ARBA" id="ARBA00022553"/>
    </source>
</evidence>
<evidence type="ECO:0000256" key="2">
    <source>
        <dbReference type="ARBA" id="ARBA00012438"/>
    </source>
</evidence>
<keyword evidence="3" id="KW-0597">Phosphoprotein</keyword>
<keyword evidence="9" id="KW-1185">Reference proteome</keyword>
<proteinExistence type="predicted"/>
<dbReference type="EMBL" id="DF820463">
    <property type="protein sequence ID" value="GAK55330.1"/>
    <property type="molecule type" value="Genomic_DNA"/>
</dbReference>
<dbReference type="eggNOG" id="COG2203">
    <property type="taxonomic scope" value="Bacteria"/>
</dbReference>
<evidence type="ECO:0000259" key="7">
    <source>
        <dbReference type="PROSITE" id="PS50113"/>
    </source>
</evidence>
<dbReference type="InterPro" id="IPR005467">
    <property type="entry name" value="His_kinase_dom"/>
</dbReference>
<sequence>MDLSFFFSQTFLLDLKWFRGILSMFQGIGLNALLQGDSDALYRNMLLITFVFILAQLILIIILWLNIMRRKRAETSLFHEKNLVSAMMDAITDHIYFKNAENQFIRINKAMSEWFGLADPAEAIGKTDFDFFSEEHARKAYQDEQQIIRTGQPLINIEEQETWPNRPATYVSTTKFPLRDFRGKIVGTFGISRDITERIHIEQRVQRQNATLVQLAAHPPWKPGQISEALHTITEAAADTLNVQWVNIWKLAPNKLTIVSIDDFNRESRVHKIGRVLSLERAPYFFQVLMASQVIDAYNVRTDPRTQELMKESWIPRNIRASITAPIRLHGDVVGFICCDHVESTRNWFTDEVNFVSQMSNLIAQVLLKADLHRRAEEMAAITRVSREITSLSNLQRVYLSIARHASELSHSDASAVFTFRQDGCLYIAFGYGVRQQFIDKVNVHGLLPGEGAIGRSILSLKPVQIEDVSTESKHPYMQLTMQEGIRSILAVPMLRGKDVIGGVVLWHRDPRHFTAEEEAFLQALAQECVNAVENARLLEAEARRRQEAETLRSAIQALSSTLNLQQVFELILTELQLVVPYDSASVQQLHEGYLEIIGGRGFPNLEELVGIRFGLHSSDNPNQIVVQTRTPLILDDAPRTYPEFHRGPHAKAQTRSWLGTPLLFGDRLIGMIALDKREPDFYTREHAQLAQAFAAQAAIAVENARLFESERTQLYLARTLQEVGALLTTRMSQEEVCERIFDLLAQVVKYDSVSIQLVGKDGKMELLAGRGFSDIEVARQITRKISPRRFEDFQGTQHVLVLPDTYIDPRWNKNLGHAYIRSWIGAALLVKGVFIGVLNVDSATVNAYNDALGETVAAFANQAAIAIENARMFTELKNAEEALRTLNEDLEQRVEARTLELQQANTALKESFETLQKTSEQLLLREKMSALGELVAGVTHEINTPISVGMSAASFLEVKTRELEQRYHAGDMKRSDLESYINAASNSTKMILVNLQRVSEQIMSFKQVAVDQTSDQRKQFFLKTYIDDVFLSLHPVLRKTSHQVSISCSDNLKIDSYPGAFSQIITNLVMNSLVHGLEGKEHGKISLIITTEGEMLQMIYQDNGNGIPPENISKIFDPFYTTRREQGGSGLGLNIVHNLVTQKLHGTIVCESKPGEETRFIIRLPLKYSPPL</sequence>
<keyword evidence="4" id="KW-0175">Coiled coil</keyword>
<comment type="catalytic activity">
    <reaction evidence="1">
        <text>ATP + protein L-histidine = ADP + protein N-phospho-L-histidine.</text>
        <dbReference type="EC" id="2.7.13.3"/>
    </reaction>
</comment>
<dbReference type="InterPro" id="IPR035965">
    <property type="entry name" value="PAS-like_dom_sf"/>
</dbReference>
<accession>A0A0S6WA07</accession>
<feature type="coiled-coil region" evidence="4">
    <location>
        <begin position="870"/>
        <end position="922"/>
    </location>
</feature>
<dbReference type="PROSITE" id="PS50113">
    <property type="entry name" value="PAC"/>
    <property type="match status" value="1"/>
</dbReference>
<dbReference type="InterPro" id="IPR004358">
    <property type="entry name" value="Sig_transdc_His_kin-like_C"/>
</dbReference>
<dbReference type="Pfam" id="PF08448">
    <property type="entry name" value="PAS_4"/>
    <property type="match status" value="1"/>
</dbReference>
<dbReference type="InterPro" id="IPR003594">
    <property type="entry name" value="HATPase_dom"/>
</dbReference>
<keyword evidence="5" id="KW-0472">Membrane</keyword>
<protein>
    <recommendedName>
        <fullName evidence="2">histidine kinase</fullName>
        <ecNumber evidence="2">2.7.13.3</ecNumber>
    </recommendedName>
</protein>
<dbReference type="CDD" id="cd00075">
    <property type="entry name" value="HATPase"/>
    <property type="match status" value="1"/>
</dbReference>
<dbReference type="InterPro" id="IPR000700">
    <property type="entry name" value="PAS-assoc_C"/>
</dbReference>
<dbReference type="PROSITE" id="PS50109">
    <property type="entry name" value="HIS_KIN"/>
    <property type="match status" value="1"/>
</dbReference>
<dbReference type="Gene3D" id="3.30.450.20">
    <property type="entry name" value="PAS domain"/>
    <property type="match status" value="1"/>
</dbReference>
<evidence type="ECO:0000313" key="9">
    <source>
        <dbReference type="Proteomes" id="UP000030661"/>
    </source>
</evidence>
<dbReference type="SUPFAM" id="SSF55781">
    <property type="entry name" value="GAF domain-like"/>
    <property type="match status" value="4"/>
</dbReference>
<dbReference type="SMART" id="SM00387">
    <property type="entry name" value="HATPase_c"/>
    <property type="match status" value="1"/>
</dbReference>
<feature type="domain" description="Histidine kinase" evidence="6">
    <location>
        <begin position="938"/>
        <end position="1169"/>
    </location>
</feature>
<dbReference type="PANTHER" id="PTHR43065">
    <property type="entry name" value="SENSOR HISTIDINE KINASE"/>
    <property type="match status" value="1"/>
</dbReference>
<dbReference type="InterPro" id="IPR003018">
    <property type="entry name" value="GAF"/>
</dbReference>
<dbReference type="AlphaFoldDB" id="A0A0S6WA07"/>
<dbReference type="Gene3D" id="3.30.565.10">
    <property type="entry name" value="Histidine kinase-like ATPase, C-terminal domain"/>
    <property type="match status" value="1"/>
</dbReference>
<gene>
    <name evidence="8" type="ORF">U27_02162</name>
</gene>
<evidence type="ECO:0000256" key="1">
    <source>
        <dbReference type="ARBA" id="ARBA00000085"/>
    </source>
</evidence>
<dbReference type="InterPro" id="IPR003661">
    <property type="entry name" value="HisK_dim/P_dom"/>
</dbReference>
<dbReference type="SUPFAM" id="SSF55874">
    <property type="entry name" value="ATPase domain of HSP90 chaperone/DNA topoisomerase II/histidine kinase"/>
    <property type="match status" value="1"/>
</dbReference>
<feature type="transmembrane region" description="Helical" evidence="5">
    <location>
        <begin position="46"/>
        <end position="67"/>
    </location>
</feature>
<dbReference type="CDD" id="cd00130">
    <property type="entry name" value="PAS"/>
    <property type="match status" value="1"/>
</dbReference>
<keyword evidence="8" id="KW-0418">Kinase</keyword>
<evidence type="ECO:0000313" key="8">
    <source>
        <dbReference type="EMBL" id="GAK55330.1"/>
    </source>
</evidence>
<dbReference type="InterPro" id="IPR036890">
    <property type="entry name" value="HATPase_C_sf"/>
</dbReference>
<keyword evidence="5" id="KW-0812">Transmembrane</keyword>
<dbReference type="InterPro" id="IPR000014">
    <property type="entry name" value="PAS"/>
</dbReference>
<dbReference type="Pfam" id="PF01590">
    <property type="entry name" value="GAF"/>
    <property type="match status" value="4"/>
</dbReference>
<dbReference type="STRING" id="1499967.U27_02162"/>
<evidence type="ECO:0000256" key="5">
    <source>
        <dbReference type="SAM" id="Phobius"/>
    </source>
</evidence>
<dbReference type="EC" id="2.7.13.3" evidence="2"/>
<keyword evidence="8" id="KW-0808">Transferase</keyword>
<dbReference type="NCBIfam" id="TIGR00229">
    <property type="entry name" value="sensory_box"/>
    <property type="match status" value="1"/>
</dbReference>
<name>A0A0S6WA07_VECG1</name>
<feature type="domain" description="PAC" evidence="7">
    <location>
        <begin position="155"/>
        <end position="207"/>
    </location>
</feature>
<dbReference type="Proteomes" id="UP000030661">
    <property type="component" value="Unassembled WGS sequence"/>
</dbReference>
<dbReference type="PRINTS" id="PR00344">
    <property type="entry name" value="BCTRLSENSOR"/>
</dbReference>
<dbReference type="Pfam" id="PF02518">
    <property type="entry name" value="HATPase_c"/>
    <property type="match status" value="1"/>
</dbReference>
<dbReference type="InterPro" id="IPR029016">
    <property type="entry name" value="GAF-like_dom_sf"/>
</dbReference>
<dbReference type="GO" id="GO:0000155">
    <property type="term" value="F:phosphorelay sensor kinase activity"/>
    <property type="evidence" value="ECO:0007669"/>
    <property type="project" value="InterPro"/>
</dbReference>
<dbReference type="eggNOG" id="COG2202">
    <property type="taxonomic scope" value="Bacteria"/>
</dbReference>
<evidence type="ECO:0000256" key="4">
    <source>
        <dbReference type="SAM" id="Coils"/>
    </source>
</evidence>
<dbReference type="eggNOG" id="COG4191">
    <property type="taxonomic scope" value="Bacteria"/>
</dbReference>
<evidence type="ECO:0000259" key="6">
    <source>
        <dbReference type="PROSITE" id="PS50109"/>
    </source>
</evidence>
<dbReference type="InterPro" id="IPR013656">
    <property type="entry name" value="PAS_4"/>
</dbReference>
<keyword evidence="5" id="KW-1133">Transmembrane helix</keyword>
<feature type="transmembrane region" description="Helical" evidence="5">
    <location>
        <begin position="17"/>
        <end position="34"/>
    </location>
</feature>
<dbReference type="CDD" id="cd00082">
    <property type="entry name" value="HisKA"/>
    <property type="match status" value="1"/>
</dbReference>
<dbReference type="PANTHER" id="PTHR43065:SF47">
    <property type="match status" value="1"/>
</dbReference>
<dbReference type="Gene3D" id="1.10.287.130">
    <property type="match status" value="1"/>
</dbReference>
<dbReference type="Gene3D" id="3.30.450.40">
    <property type="match status" value="4"/>
</dbReference>
<organism evidence="8">
    <name type="scientific">Vecturithrix granuli</name>
    <dbReference type="NCBI Taxonomy" id="1499967"/>
    <lineage>
        <taxon>Bacteria</taxon>
        <taxon>Candidatus Moduliflexota</taxon>
        <taxon>Candidatus Vecturitrichia</taxon>
        <taxon>Candidatus Vecturitrichales</taxon>
        <taxon>Candidatus Vecturitrichaceae</taxon>
        <taxon>Candidatus Vecturithrix</taxon>
    </lineage>
</organism>